<keyword evidence="11 14" id="KW-1133">Transmembrane helix</keyword>
<dbReference type="EC" id="2.7.11.30" evidence="3"/>
<keyword evidence="12 14" id="KW-0472">Membrane</keyword>
<feature type="chain" id="PRO_5036209092" description="receptor protein serine/threonine kinase" evidence="15">
    <location>
        <begin position="24"/>
        <end position="472"/>
    </location>
</feature>
<dbReference type="InterPro" id="IPR008271">
    <property type="entry name" value="Ser/Thr_kinase_AS"/>
</dbReference>
<dbReference type="PROSITE" id="PS00108">
    <property type="entry name" value="PROTEIN_KINASE_ST"/>
    <property type="match status" value="1"/>
</dbReference>
<dbReference type="GO" id="GO:0070724">
    <property type="term" value="C:BMP receptor complex"/>
    <property type="evidence" value="ECO:0007669"/>
    <property type="project" value="TreeGrafter"/>
</dbReference>
<evidence type="ECO:0000256" key="12">
    <source>
        <dbReference type="ARBA" id="ARBA00023136"/>
    </source>
</evidence>
<evidence type="ECO:0000259" key="17">
    <source>
        <dbReference type="PROSITE" id="PS51256"/>
    </source>
</evidence>
<keyword evidence="10" id="KW-0067">ATP-binding</keyword>
<keyword evidence="8" id="KW-0547">Nucleotide-binding</keyword>
<evidence type="ECO:0000256" key="13">
    <source>
        <dbReference type="ARBA" id="ARBA00023170"/>
    </source>
</evidence>
<evidence type="ECO:0000313" key="19">
    <source>
        <dbReference type="Proteomes" id="UP000677054"/>
    </source>
</evidence>
<sequence>MDNRVLSGLVFFTLLILLACCHGEMKAGKEIKFINAHDNTDDSQDEEEDKEYSEYSSLGAMDILSHSFVDALPRYICHSCSHPCNGVTECTGALQCYTARVVNQDREEQLSKGCARRAEDISFYCKTKSFHHQELSSQYAMECCTGDLCNNGSFPILPPRVSYEELTSRSEESTTSYIKLLLLAILVPVSALIALVALTLWILRHFHEKRFANDLASNVDAEDLEALYGAELKATAAGESTLREFLDASLTSGSGSGLPLLVQRTLAKQITLKECIEMPFFLQGKPAIAHRDIKSKNILVKLDGTCCIADFGLAVTHQQKTGELNLCDNPRVGTRRYMAPEVLDLTMSTDCFDSFCKVDMYAVGLVLWEVARRCHDSNGICEDYKPPFYDMVPSDPSFEDMRKVVCVDQARPVISERWDSSEVLSAMKKIIEECWHHKPSVRPSSLRVKKSLQKLYQLSPTFLTSRPDSMPF</sequence>
<gene>
    <name evidence="18" type="ORF">DSTB1V02_LOCUS1696</name>
</gene>
<dbReference type="InterPro" id="IPR000333">
    <property type="entry name" value="TGFB_receptor"/>
</dbReference>
<evidence type="ECO:0000256" key="14">
    <source>
        <dbReference type="SAM" id="Phobius"/>
    </source>
</evidence>
<dbReference type="SMART" id="SM00220">
    <property type="entry name" value="S_TKc"/>
    <property type="match status" value="1"/>
</dbReference>
<feature type="signal peptide" evidence="15">
    <location>
        <begin position="1"/>
        <end position="23"/>
    </location>
</feature>
<dbReference type="Pfam" id="PF08515">
    <property type="entry name" value="TGF_beta_GS"/>
    <property type="match status" value="1"/>
</dbReference>
<evidence type="ECO:0000256" key="3">
    <source>
        <dbReference type="ARBA" id="ARBA00012401"/>
    </source>
</evidence>
<name>A0A7R8X6Q3_9CRUS</name>
<keyword evidence="9" id="KW-0418">Kinase</keyword>
<dbReference type="InterPro" id="IPR045860">
    <property type="entry name" value="Snake_toxin-like_sf"/>
</dbReference>
<protein>
    <recommendedName>
        <fullName evidence="3">receptor protein serine/threonine kinase</fullName>
        <ecNumber evidence="3">2.7.11.30</ecNumber>
    </recommendedName>
</protein>
<dbReference type="CDD" id="cd23600">
    <property type="entry name" value="TFP_LU_ECD_Sax"/>
    <property type="match status" value="1"/>
</dbReference>
<dbReference type="PROSITE" id="PS51256">
    <property type="entry name" value="GS"/>
    <property type="match status" value="1"/>
</dbReference>
<organism evidence="18">
    <name type="scientific">Darwinula stevensoni</name>
    <dbReference type="NCBI Taxonomy" id="69355"/>
    <lineage>
        <taxon>Eukaryota</taxon>
        <taxon>Metazoa</taxon>
        <taxon>Ecdysozoa</taxon>
        <taxon>Arthropoda</taxon>
        <taxon>Crustacea</taxon>
        <taxon>Oligostraca</taxon>
        <taxon>Ostracoda</taxon>
        <taxon>Podocopa</taxon>
        <taxon>Podocopida</taxon>
        <taxon>Darwinulocopina</taxon>
        <taxon>Darwinuloidea</taxon>
        <taxon>Darwinulidae</taxon>
        <taxon>Darwinula</taxon>
    </lineage>
</organism>
<dbReference type="AlphaFoldDB" id="A0A7R8X6Q3"/>
<dbReference type="EMBL" id="LR899684">
    <property type="protein sequence ID" value="CAD7241716.1"/>
    <property type="molecule type" value="Genomic_DNA"/>
</dbReference>
<dbReference type="InterPro" id="IPR000719">
    <property type="entry name" value="Prot_kinase_dom"/>
</dbReference>
<feature type="transmembrane region" description="Helical" evidence="14">
    <location>
        <begin position="180"/>
        <end position="203"/>
    </location>
</feature>
<accession>A0A7R8X6Q3</accession>
<dbReference type="Pfam" id="PF00069">
    <property type="entry name" value="Pkinase"/>
    <property type="match status" value="1"/>
</dbReference>
<dbReference type="PROSITE" id="PS50011">
    <property type="entry name" value="PROTEIN_KINASE_DOM"/>
    <property type="match status" value="1"/>
</dbReference>
<proteinExistence type="inferred from homology"/>
<feature type="domain" description="Protein kinase" evidence="16">
    <location>
        <begin position="163"/>
        <end position="462"/>
    </location>
</feature>
<keyword evidence="6 14" id="KW-0812">Transmembrane</keyword>
<keyword evidence="4" id="KW-0723">Serine/threonine-protein kinase</keyword>
<dbReference type="PANTHER" id="PTHR23255:SF72">
    <property type="entry name" value="RECEPTOR PROTEIN SERINE_THREONINE KINASE"/>
    <property type="match status" value="1"/>
</dbReference>
<keyword evidence="7 15" id="KW-0732">Signal</keyword>
<evidence type="ECO:0000256" key="1">
    <source>
        <dbReference type="ARBA" id="ARBA00004479"/>
    </source>
</evidence>
<evidence type="ECO:0000256" key="15">
    <source>
        <dbReference type="SAM" id="SignalP"/>
    </source>
</evidence>
<dbReference type="InterPro" id="IPR000472">
    <property type="entry name" value="Activin_recp"/>
</dbReference>
<feature type="domain" description="GS" evidence="17">
    <location>
        <begin position="240"/>
        <end position="269"/>
    </location>
</feature>
<evidence type="ECO:0000256" key="11">
    <source>
        <dbReference type="ARBA" id="ARBA00022989"/>
    </source>
</evidence>
<dbReference type="GO" id="GO:0005524">
    <property type="term" value="F:ATP binding"/>
    <property type="evidence" value="ECO:0007669"/>
    <property type="project" value="UniProtKB-KW"/>
</dbReference>
<dbReference type="SMART" id="SM00467">
    <property type="entry name" value="GS"/>
    <property type="match status" value="1"/>
</dbReference>
<comment type="similarity">
    <text evidence="2">Belongs to the protein kinase superfamily. TKL Ser/Thr protein kinase family. TGFB receptor subfamily.</text>
</comment>
<dbReference type="Pfam" id="PF01064">
    <property type="entry name" value="Activin_recp"/>
    <property type="match status" value="1"/>
</dbReference>
<keyword evidence="13" id="KW-0675">Receptor</keyword>
<evidence type="ECO:0000256" key="5">
    <source>
        <dbReference type="ARBA" id="ARBA00022679"/>
    </source>
</evidence>
<reference evidence="18" key="1">
    <citation type="submission" date="2020-11" db="EMBL/GenBank/DDBJ databases">
        <authorList>
            <person name="Tran Van P."/>
        </authorList>
    </citation>
    <scope>NUCLEOTIDE SEQUENCE</scope>
</reference>
<dbReference type="Proteomes" id="UP000677054">
    <property type="component" value="Unassembled WGS sequence"/>
</dbReference>
<dbReference type="EMBL" id="CAJPEV010000167">
    <property type="protein sequence ID" value="CAG0881721.1"/>
    <property type="molecule type" value="Genomic_DNA"/>
</dbReference>
<evidence type="ECO:0000256" key="10">
    <source>
        <dbReference type="ARBA" id="ARBA00022840"/>
    </source>
</evidence>
<evidence type="ECO:0000256" key="6">
    <source>
        <dbReference type="ARBA" id="ARBA00022692"/>
    </source>
</evidence>
<evidence type="ECO:0000256" key="2">
    <source>
        <dbReference type="ARBA" id="ARBA00009605"/>
    </source>
</evidence>
<dbReference type="GO" id="GO:0071363">
    <property type="term" value="P:cellular response to growth factor stimulus"/>
    <property type="evidence" value="ECO:0007669"/>
    <property type="project" value="TreeGrafter"/>
</dbReference>
<dbReference type="SUPFAM" id="SSF57302">
    <property type="entry name" value="Snake toxin-like"/>
    <property type="match status" value="1"/>
</dbReference>
<dbReference type="InterPro" id="IPR011009">
    <property type="entry name" value="Kinase-like_dom_sf"/>
</dbReference>
<evidence type="ECO:0000256" key="4">
    <source>
        <dbReference type="ARBA" id="ARBA00022527"/>
    </source>
</evidence>
<dbReference type="Gene3D" id="1.10.510.10">
    <property type="entry name" value="Transferase(Phosphotransferase) domain 1"/>
    <property type="match status" value="1"/>
</dbReference>
<evidence type="ECO:0000256" key="9">
    <source>
        <dbReference type="ARBA" id="ARBA00022777"/>
    </source>
</evidence>
<dbReference type="PROSITE" id="PS51257">
    <property type="entry name" value="PROKAR_LIPOPROTEIN"/>
    <property type="match status" value="1"/>
</dbReference>
<dbReference type="InterPro" id="IPR003605">
    <property type="entry name" value="GS_dom"/>
</dbReference>
<evidence type="ECO:0000256" key="7">
    <source>
        <dbReference type="ARBA" id="ARBA00022729"/>
    </source>
</evidence>
<dbReference type="OrthoDB" id="69842at2759"/>
<dbReference type="SUPFAM" id="SSF56112">
    <property type="entry name" value="Protein kinase-like (PK-like)"/>
    <property type="match status" value="1"/>
</dbReference>
<dbReference type="PANTHER" id="PTHR23255">
    <property type="entry name" value="TRANSFORMING GROWTH FACTOR-BETA RECEPTOR TYPE I AND II"/>
    <property type="match status" value="1"/>
</dbReference>
<keyword evidence="5" id="KW-0808">Transferase</keyword>
<evidence type="ECO:0000256" key="8">
    <source>
        <dbReference type="ARBA" id="ARBA00022741"/>
    </source>
</evidence>
<keyword evidence="19" id="KW-1185">Reference proteome</keyword>
<evidence type="ECO:0000259" key="16">
    <source>
        <dbReference type="PROSITE" id="PS50011"/>
    </source>
</evidence>
<evidence type="ECO:0000313" key="18">
    <source>
        <dbReference type="EMBL" id="CAD7241716.1"/>
    </source>
</evidence>
<dbReference type="Gene3D" id="2.10.60.10">
    <property type="entry name" value="CD59"/>
    <property type="match status" value="1"/>
</dbReference>
<comment type="subcellular location">
    <subcellularLocation>
        <location evidence="1">Membrane</location>
        <topology evidence="1">Single-pass type I membrane protein</topology>
    </subcellularLocation>
</comment>
<dbReference type="GO" id="GO:0004675">
    <property type="term" value="F:transmembrane receptor protein serine/threonine kinase activity"/>
    <property type="evidence" value="ECO:0007669"/>
    <property type="project" value="UniProtKB-EC"/>
</dbReference>